<organism evidence="3">
    <name type="scientific">Mesocestoides corti</name>
    <name type="common">Flatworm</name>
    <dbReference type="NCBI Taxonomy" id="53468"/>
    <lineage>
        <taxon>Eukaryota</taxon>
        <taxon>Metazoa</taxon>
        <taxon>Spiralia</taxon>
        <taxon>Lophotrochozoa</taxon>
        <taxon>Platyhelminthes</taxon>
        <taxon>Cestoda</taxon>
        <taxon>Eucestoda</taxon>
        <taxon>Cyclophyllidea</taxon>
        <taxon>Mesocestoididae</taxon>
        <taxon>Mesocestoides</taxon>
    </lineage>
</organism>
<dbReference type="WBParaSite" id="MCU_006807-RB">
    <property type="protein sequence ID" value="MCU_006807-RB"/>
    <property type="gene ID" value="MCU_006807"/>
</dbReference>
<dbReference type="AlphaFoldDB" id="A0A5K3FBA2"/>
<dbReference type="PANTHER" id="PTHR23030:SF39">
    <property type="entry name" value="PROGRAMMED CELL DEATH 6-INTERACTING PROTEIN"/>
    <property type="match status" value="1"/>
</dbReference>
<dbReference type="PANTHER" id="PTHR23030">
    <property type="entry name" value="PCD6 INTERACTING PROTEIN-RELATED"/>
    <property type="match status" value="1"/>
</dbReference>
<feature type="domain" description="BRO1" evidence="2">
    <location>
        <begin position="2"/>
        <end position="392"/>
    </location>
</feature>
<dbReference type="Pfam" id="PF03097">
    <property type="entry name" value="BRO1"/>
    <property type="match status" value="1"/>
</dbReference>
<feature type="compositionally biased region" description="Polar residues" evidence="1">
    <location>
        <begin position="729"/>
        <end position="739"/>
    </location>
</feature>
<sequence>MSFVSVPCKKGLEVNLVKPIEHYIKGNLGSGQAVACKKDLDHLQKLRNEILVKLDDAHESTVKLIEAYCDLLENLEQRVPLTNQDIPIPYKWYDCFSGSSKVFRSSMKGFSAGFDRCCMLFNCAAGHSQIAKHQNVNDDSGLKVAAKSFQISAGMFDYVKVLLPTFYTQSPTWDMSSEALTGYSAVMLAQAQECIFIKAERDGMKPPVVAKLANQAALLYNEAVTAVSLNSLRPYLPKDWPNFLSTKAAMMETYAEFHAAVAAETEQLYGEQISRLNKALGLLKKVPRCEAVKELQSKLEKARDRAKKDNDLIYHEVIPDPKTLPSIGVAAVAKKLPVAFPLAGDSQKHRFKALVPIAVHNALQVAEGVRQQIIATELGRLREATDICNGVMSSLNLPAAVQDKEDSDDVVPTSLREKSASIRQQGGVQMLREKISSLSDGNTRNVEIVDNIASTIDEEEKTDNDLRARYAEKWDRQSSSKLNAGWRAEISKHRQLLQQASQTDSGLKTRFNSQESSFERLSASESDLREYISSAMEGQNAPTATSGGNPKNRSALLTLCTKVDSMKKERADLQKQLEQAKLPESLTNEFLKIYQNGGQIEAQSLASEHINAEMDATRDCVRESLNKQELLLKDIQETYESIFGKKKSDASVLTTLLMAAEAFDQLVHDVDQGITFYADLTGILVKFQNKVNDFAFARQTEKNELMKDISKELSSVKSGEAPERPPPTYLSSQQLPRTTASASDSASSAPSTAPSAPMAPPSNPNPPPMYYGPPPPGYWPGYGFPSQGMPQMPMYGAYGGYPMPMYPMPGLPSQPQQPHQ</sequence>
<feature type="region of interest" description="Disordered" evidence="1">
    <location>
        <begin position="714"/>
        <end position="772"/>
    </location>
</feature>
<evidence type="ECO:0000313" key="3">
    <source>
        <dbReference type="WBParaSite" id="MCU_006807-RB"/>
    </source>
</evidence>
<dbReference type="InterPro" id="IPR038499">
    <property type="entry name" value="BRO1_sf"/>
</dbReference>
<dbReference type="Gene3D" id="1.25.40.280">
    <property type="entry name" value="alix/aip1 like domains"/>
    <property type="match status" value="1"/>
</dbReference>
<evidence type="ECO:0000256" key="1">
    <source>
        <dbReference type="SAM" id="MobiDB-lite"/>
    </source>
</evidence>
<dbReference type="SMART" id="SM01041">
    <property type="entry name" value="BRO1"/>
    <property type="match status" value="1"/>
</dbReference>
<dbReference type="Gene3D" id="1.20.140.50">
    <property type="entry name" value="alix/aip1 like domains"/>
    <property type="match status" value="1"/>
</dbReference>
<feature type="compositionally biased region" description="Low complexity" evidence="1">
    <location>
        <begin position="740"/>
        <end position="756"/>
    </location>
</feature>
<dbReference type="GO" id="GO:0005768">
    <property type="term" value="C:endosome"/>
    <property type="evidence" value="ECO:0007669"/>
    <property type="project" value="TreeGrafter"/>
</dbReference>
<name>A0A5K3FBA2_MESCO</name>
<reference evidence="3" key="1">
    <citation type="submission" date="2019-11" db="UniProtKB">
        <authorList>
            <consortium name="WormBaseParasite"/>
        </authorList>
    </citation>
    <scope>IDENTIFICATION</scope>
</reference>
<feature type="region of interest" description="Disordered" evidence="1">
    <location>
        <begin position="499"/>
        <end position="519"/>
    </location>
</feature>
<dbReference type="PROSITE" id="PS51180">
    <property type="entry name" value="BRO1"/>
    <property type="match status" value="1"/>
</dbReference>
<proteinExistence type="predicted"/>
<dbReference type="Pfam" id="PF13949">
    <property type="entry name" value="ALIX_LYPXL_bnd"/>
    <property type="match status" value="1"/>
</dbReference>
<dbReference type="InterPro" id="IPR004328">
    <property type="entry name" value="BRO1_dom"/>
</dbReference>
<dbReference type="GO" id="GO:0000281">
    <property type="term" value="P:mitotic cytokinesis"/>
    <property type="evidence" value="ECO:0007669"/>
    <property type="project" value="TreeGrafter"/>
</dbReference>
<feature type="compositionally biased region" description="Pro residues" evidence="1">
    <location>
        <begin position="757"/>
        <end position="772"/>
    </location>
</feature>
<accession>A0A5K3FBA2</accession>
<protein>
    <submittedName>
        <fullName evidence="3">BRO1 domain-containing protein</fullName>
    </submittedName>
</protein>
<evidence type="ECO:0000259" key="2">
    <source>
        <dbReference type="PROSITE" id="PS51180"/>
    </source>
</evidence>
<dbReference type="Gene3D" id="1.20.120.560">
    <property type="entry name" value="alix/aip1 in complex with the ypdl late domain"/>
    <property type="match status" value="1"/>
</dbReference>
<dbReference type="InterPro" id="IPR025304">
    <property type="entry name" value="ALIX_V_dom"/>
</dbReference>
<feature type="compositionally biased region" description="Polar residues" evidence="1">
    <location>
        <begin position="499"/>
        <end position="516"/>
    </location>
</feature>